<dbReference type="Pfam" id="PF00122">
    <property type="entry name" value="E1-E2_ATPase"/>
    <property type="match status" value="1"/>
</dbReference>
<dbReference type="Pfam" id="PF00403">
    <property type="entry name" value="HMA"/>
    <property type="match status" value="1"/>
</dbReference>
<dbReference type="InterPro" id="IPR023298">
    <property type="entry name" value="ATPase_P-typ_TM_dom_sf"/>
</dbReference>
<comment type="caution">
    <text evidence="14">The sequence shown here is derived from an EMBL/GenBank/DDBJ whole genome shotgun (WGS) entry which is preliminary data.</text>
</comment>
<keyword evidence="6 12" id="KW-0067">ATP-binding</keyword>
<dbReference type="InterPro" id="IPR018303">
    <property type="entry name" value="ATPase_P-typ_P_site"/>
</dbReference>
<dbReference type="PRINTS" id="PR00943">
    <property type="entry name" value="CUATPASE"/>
</dbReference>
<evidence type="ECO:0000313" key="14">
    <source>
        <dbReference type="EMBL" id="OAB88997.1"/>
    </source>
</evidence>
<evidence type="ECO:0000256" key="8">
    <source>
        <dbReference type="ARBA" id="ARBA00022989"/>
    </source>
</evidence>
<dbReference type="RefSeq" id="WP_068271978.1">
    <property type="nucleotide sequence ID" value="NZ_LQZG01000001.1"/>
</dbReference>
<dbReference type="STRING" id="262209.AWH69_04350"/>
<proteinExistence type="inferred from homology"/>
<dbReference type="SFLD" id="SFLDF00027">
    <property type="entry name" value="p-type_atpase"/>
    <property type="match status" value="1"/>
</dbReference>
<evidence type="ECO:0000256" key="4">
    <source>
        <dbReference type="ARBA" id="ARBA00022723"/>
    </source>
</evidence>
<dbReference type="PROSITE" id="PS50846">
    <property type="entry name" value="HMA_2"/>
    <property type="match status" value="1"/>
</dbReference>
<evidence type="ECO:0000256" key="10">
    <source>
        <dbReference type="ARBA" id="ARBA00049360"/>
    </source>
</evidence>
<feature type="transmembrane region" description="Helical" evidence="12">
    <location>
        <begin position="715"/>
        <end position="735"/>
    </location>
</feature>
<dbReference type="InterPro" id="IPR023299">
    <property type="entry name" value="ATPase_P-typ_cyto_dom_N"/>
</dbReference>
<dbReference type="SFLD" id="SFLDS00003">
    <property type="entry name" value="Haloacid_Dehalogenase"/>
    <property type="match status" value="1"/>
</dbReference>
<dbReference type="PROSITE" id="PS01047">
    <property type="entry name" value="HMA_1"/>
    <property type="match status" value="1"/>
</dbReference>
<evidence type="ECO:0000259" key="13">
    <source>
        <dbReference type="PROSITE" id="PS50846"/>
    </source>
</evidence>
<dbReference type="SUPFAM" id="SSF56784">
    <property type="entry name" value="HAD-like"/>
    <property type="match status" value="1"/>
</dbReference>
<dbReference type="InterPro" id="IPR008250">
    <property type="entry name" value="ATPase_P-typ_transduc_dom_A_sf"/>
</dbReference>
<dbReference type="NCBIfam" id="TIGR01494">
    <property type="entry name" value="ATPase_P-type"/>
    <property type="match status" value="1"/>
</dbReference>
<dbReference type="SUPFAM" id="SSF81665">
    <property type="entry name" value="Calcium ATPase, transmembrane domain M"/>
    <property type="match status" value="1"/>
</dbReference>
<dbReference type="GO" id="GO:0016887">
    <property type="term" value="F:ATP hydrolysis activity"/>
    <property type="evidence" value="ECO:0007669"/>
    <property type="project" value="InterPro"/>
</dbReference>
<dbReference type="Pfam" id="PF00702">
    <property type="entry name" value="Hydrolase"/>
    <property type="match status" value="1"/>
</dbReference>
<evidence type="ECO:0000256" key="12">
    <source>
        <dbReference type="RuleBase" id="RU362081"/>
    </source>
</evidence>
<comment type="subcellular location">
    <subcellularLocation>
        <location evidence="1">Cell membrane</location>
        <topology evidence="1">Multi-pass membrane protein</topology>
    </subcellularLocation>
</comment>
<sequence>MSTTHPTDADRSTADAADVHEVDLAITGMTCASCVARVEKRLGRLDGVSASVNLATERAHVTYPGHVTHDEIVGAVEASGYGATVLDPGTRLAPPEHTHVREDDLRRRMLVAGPLALVVVLLAMGPWTFAANPWLQLVLAAPVVVWCAWPFHRAAVAAARHRTSTMDTLVSLGVTAAFVWSTVALVVGPGHHPREEGHYYFETAAVVTAFLLLGRWLESRAKAQGRSALTALMDLGAKEVAVQRISATTRATTEVVIPVDDLRVGDHFVVRPGEKVATDGVVVDGVSAIDTSVVTGESVPVDVEAGSTVDAGTINTSGRLVVEATAVGAHTTLAAITRLVEQAQTGKADVQRLADRVSAVFVPVVLALALLTFVGWWIGSGSATTAIGVAITVLIIACPCALGLATPTALLVGTSRGAQKGILIKGPQVLEDTRSIDTVVMDKTGTITTGRTRLTGLAAEPGLHPFAALVAAAAVERGSEHPVARAVVARAEEKGLKIPDARDFVALPGSGARAVVGGTEVTVGLPELFDEVPAELATLDRPGTTVFVGWDGRARGALTVADDVRETSAQAVRDLRAAGLEAWLLSGDTEINARAVAAKVGIEPEHVVAGVKPHEKHARIAELQESGRVVAMVGDGVNDAAALVQADLGMAMGAGTDVAMESADIVLVRDDLASVPEAMALSARTLQVIKQNLVWAFGYNTLAIPLAMAGLLNPMIAGAAMAFSSVCVVLSSLRLRRA</sequence>
<dbReference type="NCBIfam" id="TIGR01511">
    <property type="entry name" value="ATPase-IB1_Cu"/>
    <property type="match status" value="1"/>
</dbReference>
<dbReference type="InterPro" id="IPR036163">
    <property type="entry name" value="HMA_dom_sf"/>
</dbReference>
<feature type="transmembrane region" description="Helical" evidence="12">
    <location>
        <begin position="692"/>
        <end position="709"/>
    </location>
</feature>
<dbReference type="InterPro" id="IPR027256">
    <property type="entry name" value="P-typ_ATPase_IB"/>
</dbReference>
<dbReference type="PROSITE" id="PS00154">
    <property type="entry name" value="ATPASE_E1_E2"/>
    <property type="match status" value="1"/>
</dbReference>
<accession>A0A176QGQ5</accession>
<keyword evidence="4 12" id="KW-0479">Metal-binding</keyword>
<dbReference type="InterPro" id="IPR017969">
    <property type="entry name" value="Heavy-metal-associated_CS"/>
</dbReference>
<evidence type="ECO:0000256" key="5">
    <source>
        <dbReference type="ARBA" id="ARBA00022741"/>
    </source>
</evidence>
<evidence type="ECO:0000313" key="15">
    <source>
        <dbReference type="Proteomes" id="UP000076976"/>
    </source>
</evidence>
<dbReference type="GO" id="GO:0043682">
    <property type="term" value="F:P-type divalent copper transporter activity"/>
    <property type="evidence" value="ECO:0007669"/>
    <property type="project" value="TreeGrafter"/>
</dbReference>
<evidence type="ECO:0000256" key="1">
    <source>
        <dbReference type="ARBA" id="ARBA00004651"/>
    </source>
</evidence>
<evidence type="ECO:0000256" key="11">
    <source>
        <dbReference type="ARBA" id="ARBA00074171"/>
    </source>
</evidence>
<gene>
    <name evidence="14" type="ORF">AWH69_04350</name>
</gene>
<name>A0A176QGQ5_9MICO</name>
<keyword evidence="9 12" id="KW-0472">Membrane</keyword>
<evidence type="ECO:0000256" key="2">
    <source>
        <dbReference type="ARBA" id="ARBA00006024"/>
    </source>
</evidence>
<dbReference type="PRINTS" id="PR00119">
    <property type="entry name" value="CATATPASE"/>
</dbReference>
<dbReference type="SFLD" id="SFLDG00002">
    <property type="entry name" value="C1.7:_P-type_atpase_like"/>
    <property type="match status" value="1"/>
</dbReference>
<dbReference type="NCBIfam" id="TIGR01512">
    <property type="entry name" value="ATPase-IB2_Cd"/>
    <property type="match status" value="1"/>
</dbReference>
<dbReference type="Gene3D" id="3.40.50.1000">
    <property type="entry name" value="HAD superfamily/HAD-like"/>
    <property type="match status" value="1"/>
</dbReference>
<reference evidence="14 15" key="1">
    <citation type="submission" date="2016-01" db="EMBL/GenBank/DDBJ databases">
        <title>Janibacter melonis strain CD11_4 genome sequencing and assembly.</title>
        <authorList>
            <person name="Nair G.R."/>
            <person name="Kaur G."/>
            <person name="Chander A.M."/>
            <person name="Mayilraj S."/>
        </authorList>
    </citation>
    <scope>NUCLEOTIDE SEQUENCE [LARGE SCALE GENOMIC DNA]</scope>
    <source>
        <strain evidence="14 15">CD11-4</strain>
    </source>
</reference>
<evidence type="ECO:0000256" key="6">
    <source>
        <dbReference type="ARBA" id="ARBA00022840"/>
    </source>
</evidence>
<dbReference type="GO" id="GO:0005524">
    <property type="term" value="F:ATP binding"/>
    <property type="evidence" value="ECO:0007669"/>
    <property type="project" value="UniProtKB-UniRule"/>
</dbReference>
<dbReference type="PANTHER" id="PTHR43520">
    <property type="entry name" value="ATP7, ISOFORM B"/>
    <property type="match status" value="1"/>
</dbReference>
<evidence type="ECO:0000256" key="7">
    <source>
        <dbReference type="ARBA" id="ARBA00022967"/>
    </source>
</evidence>
<dbReference type="SUPFAM" id="SSF55008">
    <property type="entry name" value="HMA, heavy metal-associated domain"/>
    <property type="match status" value="1"/>
</dbReference>
<dbReference type="NCBIfam" id="TIGR01525">
    <property type="entry name" value="ATPase-IB_hvy"/>
    <property type="match status" value="1"/>
</dbReference>
<feature type="transmembrane region" description="Helical" evidence="12">
    <location>
        <begin position="109"/>
        <end position="128"/>
    </location>
</feature>
<dbReference type="GO" id="GO:0005886">
    <property type="term" value="C:plasma membrane"/>
    <property type="evidence" value="ECO:0007669"/>
    <property type="project" value="UniProtKB-SubCell"/>
</dbReference>
<keyword evidence="5 12" id="KW-0547">Nucleotide-binding</keyword>
<dbReference type="InterPro" id="IPR023214">
    <property type="entry name" value="HAD_sf"/>
</dbReference>
<evidence type="ECO:0000256" key="9">
    <source>
        <dbReference type="ARBA" id="ARBA00023136"/>
    </source>
</evidence>
<feature type="domain" description="HMA" evidence="13">
    <location>
        <begin position="20"/>
        <end position="84"/>
    </location>
</feature>
<dbReference type="PROSITE" id="PS01229">
    <property type="entry name" value="COF_2"/>
    <property type="match status" value="1"/>
</dbReference>
<dbReference type="FunFam" id="3.30.70.100:FF:000005">
    <property type="entry name" value="Copper-exporting P-type ATPase A"/>
    <property type="match status" value="1"/>
</dbReference>
<dbReference type="GO" id="GO:0005507">
    <property type="term" value="F:copper ion binding"/>
    <property type="evidence" value="ECO:0007669"/>
    <property type="project" value="TreeGrafter"/>
</dbReference>
<dbReference type="Gene3D" id="3.30.70.100">
    <property type="match status" value="1"/>
</dbReference>
<dbReference type="CDD" id="cd02094">
    <property type="entry name" value="P-type_ATPase_Cu-like"/>
    <property type="match status" value="1"/>
</dbReference>
<keyword evidence="8 12" id="KW-1133">Transmembrane helix</keyword>
<dbReference type="Proteomes" id="UP000076976">
    <property type="component" value="Unassembled WGS sequence"/>
</dbReference>
<feature type="transmembrane region" description="Helical" evidence="12">
    <location>
        <begin position="134"/>
        <end position="156"/>
    </location>
</feature>
<dbReference type="InterPro" id="IPR036412">
    <property type="entry name" value="HAD-like_sf"/>
</dbReference>
<feature type="transmembrane region" description="Helical" evidence="12">
    <location>
        <begin position="199"/>
        <end position="217"/>
    </location>
</feature>
<feature type="transmembrane region" description="Helical" evidence="12">
    <location>
        <begin position="385"/>
        <end position="412"/>
    </location>
</feature>
<keyword evidence="7" id="KW-1278">Translocase</keyword>
<keyword evidence="15" id="KW-1185">Reference proteome</keyword>
<comment type="similarity">
    <text evidence="2 12">Belongs to the cation transport ATPase (P-type) (TC 3.A.3) family. Type IB subfamily.</text>
</comment>
<dbReference type="SUPFAM" id="SSF81653">
    <property type="entry name" value="Calcium ATPase, transduction domain A"/>
    <property type="match status" value="1"/>
</dbReference>
<feature type="transmembrane region" description="Helical" evidence="12">
    <location>
        <begin position="168"/>
        <end position="187"/>
    </location>
</feature>
<dbReference type="InterPro" id="IPR001757">
    <property type="entry name" value="P_typ_ATPase"/>
</dbReference>
<feature type="transmembrane region" description="Helical" evidence="12">
    <location>
        <begin position="357"/>
        <end position="379"/>
    </location>
</feature>
<dbReference type="AlphaFoldDB" id="A0A176QGQ5"/>
<dbReference type="EMBL" id="LQZG01000001">
    <property type="protein sequence ID" value="OAB88997.1"/>
    <property type="molecule type" value="Genomic_DNA"/>
</dbReference>
<dbReference type="Gene3D" id="3.40.1110.10">
    <property type="entry name" value="Calcium-transporting ATPase, cytoplasmic domain N"/>
    <property type="match status" value="1"/>
</dbReference>
<organism evidence="14 15">
    <name type="scientific">Janibacter melonis</name>
    <dbReference type="NCBI Taxonomy" id="262209"/>
    <lineage>
        <taxon>Bacteria</taxon>
        <taxon>Bacillati</taxon>
        <taxon>Actinomycetota</taxon>
        <taxon>Actinomycetes</taxon>
        <taxon>Micrococcales</taxon>
        <taxon>Intrasporangiaceae</taxon>
        <taxon>Janibacter</taxon>
    </lineage>
</organism>
<dbReference type="CDD" id="cd00371">
    <property type="entry name" value="HMA"/>
    <property type="match status" value="1"/>
</dbReference>
<keyword evidence="12" id="KW-1003">Cell membrane</keyword>
<comment type="catalytic activity">
    <reaction evidence="10">
        <text>ATP + H2O = ADP + phosphate + H(+)</text>
        <dbReference type="Rhea" id="RHEA:13065"/>
        <dbReference type="ChEBI" id="CHEBI:15377"/>
        <dbReference type="ChEBI" id="CHEBI:15378"/>
        <dbReference type="ChEBI" id="CHEBI:30616"/>
        <dbReference type="ChEBI" id="CHEBI:43474"/>
        <dbReference type="ChEBI" id="CHEBI:456216"/>
    </reaction>
</comment>
<keyword evidence="3 12" id="KW-0812">Transmembrane</keyword>
<dbReference type="FunFam" id="2.70.150.10:FF:000002">
    <property type="entry name" value="Copper-transporting ATPase 1, putative"/>
    <property type="match status" value="1"/>
</dbReference>
<evidence type="ECO:0000256" key="3">
    <source>
        <dbReference type="ARBA" id="ARBA00022692"/>
    </source>
</evidence>
<protein>
    <recommendedName>
        <fullName evidence="11">Cation-transporting P-type ATPase B</fullName>
    </recommendedName>
</protein>
<dbReference type="InterPro" id="IPR006121">
    <property type="entry name" value="HMA_dom"/>
</dbReference>
<dbReference type="GO" id="GO:0055070">
    <property type="term" value="P:copper ion homeostasis"/>
    <property type="evidence" value="ECO:0007669"/>
    <property type="project" value="TreeGrafter"/>
</dbReference>
<dbReference type="PANTHER" id="PTHR43520:SF8">
    <property type="entry name" value="P-TYPE CU(+) TRANSPORTER"/>
    <property type="match status" value="1"/>
</dbReference>
<dbReference type="InterPro" id="IPR044492">
    <property type="entry name" value="P_typ_ATPase_HD_dom"/>
</dbReference>
<dbReference type="InterPro" id="IPR059000">
    <property type="entry name" value="ATPase_P-type_domA"/>
</dbReference>
<dbReference type="Gene3D" id="2.70.150.10">
    <property type="entry name" value="Calcium-transporting ATPase, cytoplasmic transduction domain A"/>
    <property type="match status" value="1"/>
</dbReference>